<dbReference type="CDD" id="cd07012">
    <property type="entry name" value="PBP2_Bug_TTT"/>
    <property type="match status" value="1"/>
</dbReference>
<evidence type="ECO:0000256" key="1">
    <source>
        <dbReference type="ARBA" id="ARBA00006987"/>
    </source>
</evidence>
<dbReference type="SUPFAM" id="SSF53850">
    <property type="entry name" value="Periplasmic binding protein-like II"/>
    <property type="match status" value="1"/>
</dbReference>
<dbReference type="EMBL" id="CP016171">
    <property type="protein sequence ID" value="ANN72142.1"/>
    <property type="molecule type" value="Genomic_DNA"/>
</dbReference>
<dbReference type="PANTHER" id="PTHR42928:SF5">
    <property type="entry name" value="BLR1237 PROTEIN"/>
    <property type="match status" value="1"/>
</dbReference>
<dbReference type="STRING" id="463025.BAU08_13070"/>
<proteinExistence type="inferred from homology"/>
<name>A0A193FWK7_9BORD</name>
<dbReference type="AlphaFoldDB" id="A0A193FWK7"/>
<organism evidence="2 3">
    <name type="scientific">Bordetella bronchialis</name>
    <dbReference type="NCBI Taxonomy" id="463025"/>
    <lineage>
        <taxon>Bacteria</taxon>
        <taxon>Pseudomonadati</taxon>
        <taxon>Pseudomonadota</taxon>
        <taxon>Betaproteobacteria</taxon>
        <taxon>Burkholderiales</taxon>
        <taxon>Alcaligenaceae</taxon>
        <taxon>Bordetella</taxon>
    </lineage>
</organism>
<protein>
    <recommendedName>
        <fullName evidence="4">ABC transporter substrate-binding protein</fullName>
    </recommendedName>
</protein>
<dbReference type="PANTHER" id="PTHR42928">
    <property type="entry name" value="TRICARBOXYLATE-BINDING PROTEIN"/>
    <property type="match status" value="1"/>
</dbReference>
<dbReference type="Proteomes" id="UP000092213">
    <property type="component" value="Chromosome"/>
</dbReference>
<dbReference type="InterPro" id="IPR005064">
    <property type="entry name" value="BUG"/>
</dbReference>
<evidence type="ECO:0000313" key="3">
    <source>
        <dbReference type="Proteomes" id="UP000092213"/>
    </source>
</evidence>
<dbReference type="InterPro" id="IPR042100">
    <property type="entry name" value="Bug_dom1"/>
</dbReference>
<dbReference type="InterPro" id="IPR006311">
    <property type="entry name" value="TAT_signal"/>
</dbReference>
<comment type="similarity">
    <text evidence="1">Belongs to the UPF0065 (bug) family.</text>
</comment>
<dbReference type="Gene3D" id="3.40.190.10">
    <property type="entry name" value="Periplasmic binding protein-like II"/>
    <property type="match status" value="1"/>
</dbReference>
<reference evidence="2 3" key="1">
    <citation type="submission" date="2016-06" db="EMBL/GenBank/DDBJ databases">
        <title>Complete genome sequences of Bordetella bronchialis and Bordetella flabilis.</title>
        <authorList>
            <person name="LiPuma J.J."/>
            <person name="Spilker T."/>
        </authorList>
    </citation>
    <scope>NUCLEOTIDE SEQUENCE [LARGE SCALE GENOMIC DNA]</scope>
    <source>
        <strain evidence="2 3">AU17976</strain>
    </source>
</reference>
<dbReference type="PROSITE" id="PS51318">
    <property type="entry name" value="TAT"/>
    <property type="match status" value="1"/>
</dbReference>
<sequence>METSIVNRILTRRAALGIAATLAGVAVFSSAWAQGAYPDRPIQLIVPYSAGGPTDVAARVMAQTLSQRLGQNIVVMSMPGAGGVIGTDYVNRARPDGYTLLFAVNSMAIFPYTRSASNPLPFDPNGFTPIGSVAESAHVIVANKKLGIANIAQLVEAAKKKPDGLSYGSAGVGGTTHLPIALFAHRAGIKLLHVPYKGAAPAMADTMAGVVSISGPGYTDAVKAAIENGTLVALATTSAKRLPFLPKVPTLAEQGYPDMVFPIWYAMFAPPGTPANVVEKLNGALKAMAQDPAYQKQQAGQGNVVTYMAPAQVADMLRTDIAKLGVRLKDAGIHLEE</sequence>
<dbReference type="Gene3D" id="3.40.190.150">
    <property type="entry name" value="Bordetella uptake gene, domain 1"/>
    <property type="match status" value="1"/>
</dbReference>
<evidence type="ECO:0000313" key="2">
    <source>
        <dbReference type="EMBL" id="ANN72142.1"/>
    </source>
</evidence>
<gene>
    <name evidence="2" type="ORF">BAU08_13070</name>
</gene>
<dbReference type="PIRSF" id="PIRSF017082">
    <property type="entry name" value="YflP"/>
    <property type="match status" value="1"/>
</dbReference>
<accession>A0A193FWK7</accession>
<evidence type="ECO:0008006" key="4">
    <source>
        <dbReference type="Google" id="ProtNLM"/>
    </source>
</evidence>
<dbReference type="Pfam" id="PF03401">
    <property type="entry name" value="TctC"/>
    <property type="match status" value="1"/>
</dbReference>